<evidence type="ECO:0000256" key="3">
    <source>
        <dbReference type="ARBA" id="ARBA00023027"/>
    </source>
</evidence>
<keyword evidence="3" id="KW-0520">NAD</keyword>
<gene>
    <name evidence="7" type="ORF">B0X71_12715</name>
</gene>
<dbReference type="Pfam" id="PF03446">
    <property type="entry name" value="NAD_binding_2"/>
    <property type="match status" value="1"/>
</dbReference>
<sequence length="285" mass="31006">MKIAFIGTGVMGNSIVRHLLQAGHKVTIHTRTRIKAENLIKEGAAWADTSGQAVKEAETVFTMVGYPEDVEEVYFSDLGILRHAKEGAALIDLTTSQPLLAQRIAEEAKNRGMHAMDAPVSGGDIGARNGTLSIMIGGEKSEFDRLYPVFELFGGNIVYQGPAGAGQHTKMCNQITIASTMIGVCESLVYARKAGLDPETVLRSISTGAAGSWSLSNLVPRMIEEDFQPGFYIKHFIKDMKIAADEAERLGLKLPGLRLSLSMYEELAEKGYSENGTQALIRHYD</sequence>
<evidence type="ECO:0000256" key="2">
    <source>
        <dbReference type="ARBA" id="ARBA00023002"/>
    </source>
</evidence>
<name>A0A1Q2L1E5_9BACL</name>
<keyword evidence="8" id="KW-1185">Reference proteome</keyword>
<dbReference type="GO" id="GO:0050661">
    <property type="term" value="F:NADP binding"/>
    <property type="evidence" value="ECO:0007669"/>
    <property type="project" value="InterPro"/>
</dbReference>
<feature type="active site" evidence="4">
    <location>
        <position position="170"/>
    </location>
</feature>
<dbReference type="GO" id="GO:0016491">
    <property type="term" value="F:oxidoreductase activity"/>
    <property type="evidence" value="ECO:0007669"/>
    <property type="project" value="UniProtKB-KW"/>
</dbReference>
<dbReference type="OrthoDB" id="9786703at2"/>
<dbReference type="KEGG" id="pmar:B0X71_12715"/>
<dbReference type="Gene3D" id="1.10.1040.10">
    <property type="entry name" value="N-(1-d-carboxylethyl)-l-norvaline Dehydrogenase, domain 2"/>
    <property type="match status" value="1"/>
</dbReference>
<dbReference type="SUPFAM" id="SSF51735">
    <property type="entry name" value="NAD(P)-binding Rossmann-fold domains"/>
    <property type="match status" value="1"/>
</dbReference>
<accession>A0A1Q2L1E5</accession>
<dbReference type="PIRSF" id="PIRSF000103">
    <property type="entry name" value="HIBADH"/>
    <property type="match status" value="1"/>
</dbReference>
<dbReference type="InterPro" id="IPR006115">
    <property type="entry name" value="6PGDH_NADP-bd"/>
</dbReference>
<dbReference type="AlphaFoldDB" id="A0A1Q2L1E5"/>
<keyword evidence="2" id="KW-0560">Oxidoreductase</keyword>
<dbReference type="Pfam" id="PF14833">
    <property type="entry name" value="NAD_binding_11"/>
    <property type="match status" value="1"/>
</dbReference>
<dbReference type="PANTHER" id="PTHR43060:SF15">
    <property type="entry name" value="3-HYDROXYISOBUTYRATE DEHYDROGENASE-LIKE 1, MITOCHONDRIAL-RELATED"/>
    <property type="match status" value="1"/>
</dbReference>
<organism evidence="7 8">
    <name type="scientific">Planococcus lenghuensis</name>
    <dbReference type="NCBI Taxonomy" id="2213202"/>
    <lineage>
        <taxon>Bacteria</taxon>
        <taxon>Bacillati</taxon>
        <taxon>Bacillota</taxon>
        <taxon>Bacilli</taxon>
        <taxon>Bacillales</taxon>
        <taxon>Caryophanaceae</taxon>
        <taxon>Planococcus</taxon>
    </lineage>
</organism>
<protein>
    <submittedName>
        <fullName evidence="7">Oxidoreductase</fullName>
    </submittedName>
</protein>
<dbReference type="InterPro" id="IPR015815">
    <property type="entry name" value="HIBADH-related"/>
</dbReference>
<comment type="similarity">
    <text evidence="1">Belongs to the HIBADH-related family.</text>
</comment>
<reference evidence="7 8" key="1">
    <citation type="submission" date="2017-02" db="EMBL/GenBank/DDBJ databases">
        <title>The complete genomic sequence of a novel cold adapted crude oil-degrading bacterium Planococcus qaidamina Y42.</title>
        <authorList>
            <person name="Yang R."/>
        </authorList>
    </citation>
    <scope>NUCLEOTIDE SEQUENCE [LARGE SCALE GENOMIC DNA]</scope>
    <source>
        <strain evidence="7 8">Y42</strain>
    </source>
</reference>
<evidence type="ECO:0000313" key="8">
    <source>
        <dbReference type="Proteomes" id="UP000188184"/>
    </source>
</evidence>
<dbReference type="RefSeq" id="WP_077589766.1">
    <property type="nucleotide sequence ID" value="NZ_CP019640.1"/>
</dbReference>
<dbReference type="PANTHER" id="PTHR43060">
    <property type="entry name" value="3-HYDROXYISOBUTYRATE DEHYDROGENASE-LIKE 1, MITOCHONDRIAL-RELATED"/>
    <property type="match status" value="1"/>
</dbReference>
<dbReference type="GO" id="GO:0051287">
    <property type="term" value="F:NAD binding"/>
    <property type="evidence" value="ECO:0007669"/>
    <property type="project" value="InterPro"/>
</dbReference>
<dbReference type="EMBL" id="CP019640">
    <property type="protein sequence ID" value="AQQ53867.1"/>
    <property type="molecule type" value="Genomic_DNA"/>
</dbReference>
<dbReference type="InterPro" id="IPR036291">
    <property type="entry name" value="NAD(P)-bd_dom_sf"/>
</dbReference>
<evidence type="ECO:0000256" key="4">
    <source>
        <dbReference type="PIRSR" id="PIRSR000103-1"/>
    </source>
</evidence>
<evidence type="ECO:0000313" key="7">
    <source>
        <dbReference type="EMBL" id="AQQ53867.1"/>
    </source>
</evidence>
<dbReference type="InterPro" id="IPR013328">
    <property type="entry name" value="6PGD_dom2"/>
</dbReference>
<evidence type="ECO:0000259" key="6">
    <source>
        <dbReference type="Pfam" id="PF14833"/>
    </source>
</evidence>
<dbReference type="InterPro" id="IPR008927">
    <property type="entry name" value="6-PGluconate_DH-like_C_sf"/>
</dbReference>
<feature type="domain" description="6-phosphogluconate dehydrogenase NADP-binding" evidence="5">
    <location>
        <begin position="2"/>
        <end position="161"/>
    </location>
</feature>
<evidence type="ECO:0000256" key="1">
    <source>
        <dbReference type="ARBA" id="ARBA00009080"/>
    </source>
</evidence>
<dbReference type="Proteomes" id="UP000188184">
    <property type="component" value="Chromosome"/>
</dbReference>
<dbReference type="SUPFAM" id="SSF48179">
    <property type="entry name" value="6-phosphogluconate dehydrogenase C-terminal domain-like"/>
    <property type="match status" value="1"/>
</dbReference>
<feature type="domain" description="3-hydroxyisobutyrate dehydrogenase-like NAD-binding" evidence="6">
    <location>
        <begin position="164"/>
        <end position="284"/>
    </location>
</feature>
<dbReference type="InterPro" id="IPR029154">
    <property type="entry name" value="HIBADH-like_NADP-bd"/>
</dbReference>
<proteinExistence type="inferred from homology"/>
<dbReference type="Gene3D" id="3.40.50.720">
    <property type="entry name" value="NAD(P)-binding Rossmann-like Domain"/>
    <property type="match status" value="1"/>
</dbReference>
<evidence type="ECO:0000259" key="5">
    <source>
        <dbReference type="Pfam" id="PF03446"/>
    </source>
</evidence>